<dbReference type="Proteomes" id="UP000551709">
    <property type="component" value="Chromosome"/>
</dbReference>
<proteinExistence type="predicted"/>
<organism evidence="1 2">
    <name type="scientific">Bradyrhizobium barranii subsp. apii</name>
    <dbReference type="NCBI Taxonomy" id="2819348"/>
    <lineage>
        <taxon>Bacteria</taxon>
        <taxon>Pseudomonadati</taxon>
        <taxon>Pseudomonadota</taxon>
        <taxon>Alphaproteobacteria</taxon>
        <taxon>Hyphomicrobiales</taxon>
        <taxon>Nitrobacteraceae</taxon>
        <taxon>Bradyrhizobium</taxon>
        <taxon>Bradyrhizobium barranii</taxon>
    </lineage>
</organism>
<name>A0A8T5V734_9BRAD</name>
<dbReference type="AlphaFoldDB" id="A0A8T5V734"/>
<accession>A0A8T5V734</accession>
<sequence>MFYEHEDGIRSTTRRARVVKVDDKKSQQRIDLKGLKNEKPKKIWRPLDFGLRRSRRRIATAI</sequence>
<gene>
    <name evidence="1" type="ORF">HAP41_0000033390</name>
</gene>
<evidence type="ECO:0000313" key="1">
    <source>
        <dbReference type="EMBL" id="UPT85185.1"/>
    </source>
</evidence>
<protein>
    <submittedName>
        <fullName evidence="1">Uncharacterized protein</fullName>
    </submittedName>
</protein>
<dbReference type="RefSeq" id="WP_224580677.1">
    <property type="nucleotide sequence ID" value="NZ_CP096255.1"/>
</dbReference>
<evidence type="ECO:0000313" key="2">
    <source>
        <dbReference type="Proteomes" id="UP000551709"/>
    </source>
</evidence>
<reference evidence="1" key="1">
    <citation type="journal article" date="2017" name="Syst. Appl. Microbiol.">
        <title>Soybeans inoculated with root zone soils of Canadian native legumes harbour diverse and novel Bradyrhizobium spp. that possess agricultural potential.</title>
        <authorList>
            <person name="Bromfield E.S.P."/>
            <person name="Cloutier S."/>
            <person name="Tambong J.T."/>
            <person name="Tran Thi T.V."/>
        </authorList>
    </citation>
    <scope>NUCLEOTIDE SEQUENCE</scope>
    <source>
        <strain evidence="1">1S5</strain>
    </source>
</reference>
<reference evidence="1" key="2">
    <citation type="submission" date="2022-04" db="EMBL/GenBank/DDBJ databases">
        <authorList>
            <person name="Bromfield E.S.P."/>
            <person name="Cloutier S."/>
        </authorList>
    </citation>
    <scope>NUCLEOTIDE SEQUENCE</scope>
    <source>
        <strain evidence="1">1S5</strain>
    </source>
</reference>
<dbReference type="EMBL" id="CP096255">
    <property type="protein sequence ID" value="UPT85185.1"/>
    <property type="molecule type" value="Genomic_DNA"/>
</dbReference>